<evidence type="ECO:0000259" key="2">
    <source>
        <dbReference type="SMART" id="SM01095"/>
    </source>
</evidence>
<name>A0A0R2CIU7_9LACO</name>
<dbReference type="InterPro" id="IPR013168">
    <property type="entry name" value="Cpl_7_lyso_C"/>
</dbReference>
<keyword evidence="4" id="KW-1185">Reference proteome</keyword>
<reference evidence="3 4" key="1">
    <citation type="journal article" date="2015" name="Genome Announc.">
        <title>Expanding the biotechnology potential of lactobacilli through comparative genomics of 213 strains and associated genera.</title>
        <authorList>
            <person name="Sun Z."/>
            <person name="Harris H.M."/>
            <person name="McCann A."/>
            <person name="Guo C."/>
            <person name="Argimon S."/>
            <person name="Zhang W."/>
            <person name="Yang X."/>
            <person name="Jeffery I.B."/>
            <person name="Cooney J.C."/>
            <person name="Kagawa T.F."/>
            <person name="Liu W."/>
            <person name="Song Y."/>
            <person name="Salvetti E."/>
            <person name="Wrobel A."/>
            <person name="Rasinkangas P."/>
            <person name="Parkhill J."/>
            <person name="Rea M.C."/>
            <person name="O'Sullivan O."/>
            <person name="Ritari J."/>
            <person name="Douillard F.P."/>
            <person name="Paul Ross R."/>
            <person name="Yang R."/>
            <person name="Briner A.E."/>
            <person name="Felis G.E."/>
            <person name="de Vos W.M."/>
            <person name="Barrangou R."/>
            <person name="Klaenhammer T.R."/>
            <person name="Caufield P.W."/>
            <person name="Cui Y."/>
            <person name="Zhang H."/>
            <person name="O'Toole P.W."/>
        </authorList>
    </citation>
    <scope>NUCLEOTIDE SEQUENCE [LARGE SCALE GENOMIC DNA]</scope>
    <source>
        <strain evidence="3 4">DSM 20605</strain>
    </source>
</reference>
<dbReference type="GO" id="GO:0009253">
    <property type="term" value="P:peptidoglycan catabolic process"/>
    <property type="evidence" value="ECO:0007669"/>
    <property type="project" value="InterPro"/>
</dbReference>
<dbReference type="GO" id="GO:0003796">
    <property type="term" value="F:lysozyme activity"/>
    <property type="evidence" value="ECO:0007669"/>
    <property type="project" value="InterPro"/>
</dbReference>
<gene>
    <name evidence="3" type="ORF">FD21_GL001230</name>
</gene>
<dbReference type="InterPro" id="IPR002053">
    <property type="entry name" value="Glyco_hydro_25"/>
</dbReference>
<evidence type="ECO:0000256" key="1">
    <source>
        <dbReference type="ARBA" id="ARBA00010646"/>
    </source>
</evidence>
<dbReference type="RefSeq" id="WP_010581011.1">
    <property type="nucleotide sequence ID" value="NZ_AHYZ01000144.1"/>
</dbReference>
<dbReference type="Proteomes" id="UP000051576">
    <property type="component" value="Unassembled WGS sequence"/>
</dbReference>
<dbReference type="eggNOG" id="COG3757">
    <property type="taxonomic scope" value="Bacteria"/>
</dbReference>
<dbReference type="PANTHER" id="PTHR34135:SF2">
    <property type="entry name" value="LYSOZYME"/>
    <property type="match status" value="1"/>
</dbReference>
<organism evidence="3 4">
    <name type="scientific">Liquorilactobacillus vini DSM 20605</name>
    <dbReference type="NCBI Taxonomy" id="1133569"/>
    <lineage>
        <taxon>Bacteria</taxon>
        <taxon>Bacillati</taxon>
        <taxon>Bacillota</taxon>
        <taxon>Bacilli</taxon>
        <taxon>Lactobacillales</taxon>
        <taxon>Lactobacillaceae</taxon>
        <taxon>Liquorilactobacillus</taxon>
    </lineage>
</organism>
<accession>A0A0R2CIU7</accession>
<dbReference type="EMBL" id="AYYX01000034">
    <property type="protein sequence ID" value="KRM88457.1"/>
    <property type="molecule type" value="Genomic_DNA"/>
</dbReference>
<dbReference type="PANTHER" id="PTHR34135">
    <property type="entry name" value="LYSOZYME"/>
    <property type="match status" value="1"/>
</dbReference>
<proteinExistence type="inferred from homology"/>
<dbReference type="InterPro" id="IPR017853">
    <property type="entry name" value="GH"/>
</dbReference>
<protein>
    <submittedName>
        <fullName evidence="3">Lyzozyme M1 (1,4-beta-N-acetylmuramidase)</fullName>
    </submittedName>
</protein>
<dbReference type="SUPFAM" id="SSF51445">
    <property type="entry name" value="(Trans)glycosidases"/>
    <property type="match status" value="1"/>
</dbReference>
<dbReference type="OrthoDB" id="5056238at2"/>
<dbReference type="AlphaFoldDB" id="A0A0R2CIU7"/>
<dbReference type="CDD" id="cd06414">
    <property type="entry name" value="GH25_LytC-like"/>
    <property type="match status" value="1"/>
</dbReference>
<dbReference type="PATRIC" id="fig|1133569.4.peg.1362"/>
<dbReference type="eggNOG" id="COG1388">
    <property type="taxonomic scope" value="Bacteria"/>
</dbReference>
<dbReference type="SMART" id="SM01095">
    <property type="entry name" value="Cpl-7"/>
    <property type="match status" value="1"/>
</dbReference>
<evidence type="ECO:0000313" key="3">
    <source>
        <dbReference type="EMBL" id="KRM88457.1"/>
    </source>
</evidence>
<dbReference type="Pfam" id="PF08230">
    <property type="entry name" value="CW_7"/>
    <property type="match status" value="1"/>
</dbReference>
<dbReference type="GO" id="GO:0016998">
    <property type="term" value="P:cell wall macromolecule catabolic process"/>
    <property type="evidence" value="ECO:0007669"/>
    <property type="project" value="InterPro"/>
</dbReference>
<sequence>MKHGIDISEWQGKINFQLVKTSGIDFVIIRAGYGKLLTQKDKCFEVNYQQARAAGLSLGAYWYSYANSPSAAKQEAQTCLKVIQNKQFAYPIFFDLEEPTQIKQGRQFCDQLVSSFCSQLEQAGYFAGLYMSRSPLQQVISPAVVQRYTLWIAEYASKIHYQQSYGIWQSTASGHVPGISTRVDLDQAIIDYPTIIKQAGLNGFQRTKSIDQLAREVIAGKWGNGPQRRQKLAAAGYDFQAVQARVNQLL</sequence>
<dbReference type="GO" id="GO:0016052">
    <property type="term" value="P:carbohydrate catabolic process"/>
    <property type="evidence" value="ECO:0007669"/>
    <property type="project" value="TreeGrafter"/>
</dbReference>
<dbReference type="PROSITE" id="PS51904">
    <property type="entry name" value="GLYCOSYL_HYDROL_F25_2"/>
    <property type="match status" value="1"/>
</dbReference>
<comment type="similarity">
    <text evidence="1">Belongs to the glycosyl hydrolase 25 family.</text>
</comment>
<dbReference type="Gene3D" id="3.20.20.80">
    <property type="entry name" value="Glycosidases"/>
    <property type="match status" value="1"/>
</dbReference>
<feature type="domain" description="Cpl-7 lysozyme C-terminal" evidence="2">
    <location>
        <begin position="210"/>
        <end position="250"/>
    </location>
</feature>
<dbReference type="Pfam" id="PF01183">
    <property type="entry name" value="Glyco_hydro_25"/>
    <property type="match status" value="1"/>
</dbReference>
<dbReference type="STRING" id="1133569.FD21_GL001230"/>
<evidence type="ECO:0000313" key="4">
    <source>
        <dbReference type="Proteomes" id="UP000051576"/>
    </source>
</evidence>
<comment type="caution">
    <text evidence="3">The sequence shown here is derived from an EMBL/GenBank/DDBJ whole genome shotgun (WGS) entry which is preliminary data.</text>
</comment>